<dbReference type="Gene3D" id="1.10.220.80">
    <property type="entry name" value="BH2638-like"/>
    <property type="match status" value="1"/>
</dbReference>
<dbReference type="NCBIfam" id="NF003353">
    <property type="entry name" value="PRK04387.1"/>
    <property type="match status" value="1"/>
</dbReference>
<dbReference type="Pfam" id="PF05256">
    <property type="entry name" value="UPF0223"/>
    <property type="match status" value="1"/>
</dbReference>
<keyword evidence="2" id="KW-1185">Reference proteome</keyword>
<comment type="caution">
    <text evidence="1">The sequence shown here is derived from an EMBL/GenBank/DDBJ whole genome shotgun (WGS) entry which is preliminary data.</text>
</comment>
<dbReference type="InterPro" id="IPR007920">
    <property type="entry name" value="UPF0223"/>
</dbReference>
<evidence type="ECO:0000313" key="1">
    <source>
        <dbReference type="EMBL" id="KAA9242607.1"/>
    </source>
</evidence>
<organism evidence="1 2">
    <name type="scientific">Aerococcus tenax</name>
    <dbReference type="NCBI Taxonomy" id="3078812"/>
    <lineage>
        <taxon>Bacteria</taxon>
        <taxon>Bacillati</taxon>
        <taxon>Bacillota</taxon>
        <taxon>Bacilli</taxon>
        <taxon>Lactobacillales</taxon>
        <taxon>Aerococcaceae</taxon>
        <taxon>Aerococcus</taxon>
    </lineage>
</organism>
<sequence length="92" mass="10513">MNMKAYSYPFPFECSSQEIADVIALWVALEAAYEGGIDRQEFLDKYKGFKKIIPSKMEEKQLAKEFAQASGYELYPTVKKAQQESSKTIKMA</sequence>
<dbReference type="InterPro" id="IPR023324">
    <property type="entry name" value="BH2638-like_sf"/>
</dbReference>
<protein>
    <submittedName>
        <fullName evidence="1">UPF0223 family protein</fullName>
    </submittedName>
</protein>
<accession>A0A5N1BR71</accession>
<proteinExistence type="predicted"/>
<dbReference type="Proteomes" id="UP000326476">
    <property type="component" value="Unassembled WGS sequence"/>
</dbReference>
<gene>
    <name evidence="1" type="ORF">F6I34_00135</name>
</gene>
<dbReference type="PIRSF" id="PIRSF037260">
    <property type="entry name" value="UPF0223"/>
    <property type="match status" value="1"/>
</dbReference>
<name>A0A5N1BR71_9LACT</name>
<dbReference type="AlphaFoldDB" id="A0A5N1BR71"/>
<reference evidence="2" key="1">
    <citation type="submission" date="2019-09" db="EMBL/GenBank/DDBJ databases">
        <title>Draft genome sequence assemblies of isolates from the urinary tract.</title>
        <authorList>
            <person name="Mores C.R."/>
            <person name="Putonti C."/>
            <person name="Wolfe A.J."/>
        </authorList>
    </citation>
    <scope>NUCLEOTIDE SEQUENCE [LARGE SCALE GENOMIC DNA]</scope>
    <source>
        <strain evidence="2">UMB8614</strain>
    </source>
</reference>
<evidence type="ECO:0000313" key="2">
    <source>
        <dbReference type="Proteomes" id="UP000326476"/>
    </source>
</evidence>
<dbReference type="SUPFAM" id="SSF158504">
    <property type="entry name" value="BH2638-like"/>
    <property type="match status" value="1"/>
</dbReference>
<dbReference type="EMBL" id="VYVN01000001">
    <property type="protein sequence ID" value="KAA9242607.1"/>
    <property type="molecule type" value="Genomic_DNA"/>
</dbReference>